<keyword evidence="10 12" id="KW-1133">Transmembrane helix</keyword>
<dbReference type="PROSITE" id="PS51826">
    <property type="entry name" value="PSBD"/>
    <property type="match status" value="1"/>
</dbReference>
<feature type="transmembrane region" description="Helical" evidence="12">
    <location>
        <begin position="444"/>
        <end position="463"/>
    </location>
</feature>
<comment type="function">
    <text evidence="1 12">Subunit of the oligosaccharyl transferase (OST) complex that catalyzes the initial transfer of a defined glycan (Glc(3)Man(9)GlcNAc(2) in eukaryotes) from the lipid carrier dolichol-pyrophosphate to an asparagine residue within an Asn-X-Ser/Thr consensus motif in nascent polypeptide chains, the first step in protein N-glycosylation. N-glycosylation occurs cotranslationally and the complex associates with the Sec61 complex at the channel-forming translocon complex that mediates protein translocation across the endoplasmic reticulum (ER). All subunits are required for a maximal enzyme activity.</text>
</comment>
<accession>A0A914I7P9</accession>
<reference evidence="15" key="1">
    <citation type="submission" date="2022-11" db="UniProtKB">
        <authorList>
            <consortium name="WormBaseParasite"/>
        </authorList>
    </citation>
    <scope>IDENTIFICATION</scope>
</reference>
<feature type="signal peptide" evidence="12">
    <location>
        <begin position="1"/>
        <end position="24"/>
    </location>
</feature>
<sequence>MSSRREILFLQCIVLLALISVRIATQPHEISIPTDVQIVSAVRNVDLTTQIVKVKTDYELKNGGKEDLSSFVHVMSADEAARLSWMSAYESGKESNKFRVSRVKVKGASTEFVFHKIELLNMFVSGANIKLTVDYALTEYLVPSPTEIVQSENQLVIFSGTANVLSVYSVTKESCAYKIGTSKPISFTEMTPSKHTADKISYGPYENSKPYAKKAIVIHYENNAPFLVATMVERIIEVSHWGGNIAVEENVEILHKGAKLKGSFSRLDFQMDRRGARQPVIKTFKTILPAASDDIYYRDEIGNISTSNVYPRSDRVEVELRPRFPLFGGWRTNYVLGYNVPSTSFLYQFGFNFALKMKMMDRLFDNAVVEKLRVKIILPEMSKNIKLITPYSVKRLPDEVHKTYLDTFGRPVIVLEKENLINNHIQTFTLYYDFERIYMLREPLFVVAAFGTLFLAAIILFRLDFSIASKEDKETASGHQKREKRVGLRGTSREMLCRPSTRSCPCAYFAILPFALHTQSTQNPTKISPLAGPAVRLLLAHYNLKTDGLKPSGPKKNILKSDVLSYISAKKLCPAIMDTPSSKMNLNNEVVKTSSHPTISHKLSGHAYLDLPLSSMRLTIAKRLSQSKKSIPHAYASAFITADQIMDLRRRLSERTELKLSMNDFIIKACALALRSVPELNVQWCDGSIRRIPSVDISIAVATPNGLITPILFNVDQLALDQISGRLRELAGRARDGRLRPEEFQGGTFTISNLGMFGSVSNFTAIINPPQAAILAIGGMEKHFEPDGTKRPKLVSEFGVTLCYDARAIEWQTAKRFLDIVKNALTSPESLLVGIEHLFEDEEANLEEMDKHPFEANTKIGKDDEELVKLLLR</sequence>
<dbReference type="InterPro" id="IPR001078">
    <property type="entry name" value="2-oxoacid_DH_actylTfrase"/>
</dbReference>
<dbReference type="InterPro" id="IPR004167">
    <property type="entry name" value="PSBD"/>
</dbReference>
<evidence type="ECO:0000313" key="15">
    <source>
        <dbReference type="WBParaSite" id="Gr19_v10_g7680.t2"/>
    </source>
</evidence>
<evidence type="ECO:0000256" key="2">
    <source>
        <dbReference type="ARBA" id="ARBA00004115"/>
    </source>
</evidence>
<dbReference type="GO" id="GO:0008250">
    <property type="term" value="C:oligosaccharyltransferase complex"/>
    <property type="evidence" value="ECO:0007669"/>
    <property type="project" value="UniProtKB-UniRule"/>
</dbReference>
<evidence type="ECO:0000259" key="13">
    <source>
        <dbReference type="PROSITE" id="PS51826"/>
    </source>
</evidence>
<evidence type="ECO:0000256" key="10">
    <source>
        <dbReference type="ARBA" id="ARBA00022989"/>
    </source>
</evidence>
<keyword evidence="9 12" id="KW-0256">Endoplasmic reticulum</keyword>
<evidence type="ECO:0000256" key="1">
    <source>
        <dbReference type="ARBA" id="ARBA00002791"/>
    </source>
</evidence>
<dbReference type="GO" id="GO:0018279">
    <property type="term" value="P:protein N-linked glycosylation via asparagine"/>
    <property type="evidence" value="ECO:0007669"/>
    <property type="project" value="TreeGrafter"/>
</dbReference>
<dbReference type="Pfam" id="PF04597">
    <property type="entry name" value="Ribophorin_I"/>
    <property type="match status" value="1"/>
</dbReference>
<evidence type="ECO:0000256" key="11">
    <source>
        <dbReference type="ARBA" id="ARBA00023136"/>
    </source>
</evidence>
<protein>
    <recommendedName>
        <fullName evidence="6 12">Dolichyl-diphosphooligosaccharide--protein glycosyltransferase subunit 1</fullName>
    </recommendedName>
</protein>
<dbReference type="Gene3D" id="3.30.559.10">
    <property type="entry name" value="Chloramphenicol acetyltransferase-like domain"/>
    <property type="match status" value="1"/>
</dbReference>
<comment type="pathway">
    <text evidence="3 12">Protein modification; protein glycosylation.</text>
</comment>
<dbReference type="Gene3D" id="4.10.320.10">
    <property type="entry name" value="E3-binding domain"/>
    <property type="match status" value="1"/>
</dbReference>
<keyword evidence="7 12" id="KW-0812">Transmembrane</keyword>
<feature type="domain" description="Peripheral subunit-binding (PSBD)" evidence="13">
    <location>
        <begin position="530"/>
        <end position="567"/>
    </location>
</feature>
<comment type="subcellular location">
    <subcellularLocation>
        <location evidence="2 12">Endoplasmic reticulum membrane</location>
        <topology evidence="2 12">Single-pass type I membrane protein</topology>
    </subcellularLocation>
</comment>
<keyword evidence="11 12" id="KW-0472">Membrane</keyword>
<comment type="similarity">
    <text evidence="4">Belongs to the 2-oxoacid dehydrogenase family.</text>
</comment>
<dbReference type="AlphaFoldDB" id="A0A914I7P9"/>
<dbReference type="PANTHER" id="PTHR21049:SF0">
    <property type="entry name" value="DOLICHYL-DIPHOSPHOOLIGOSACCHARIDE--PROTEIN GLYCOSYLTRANSFERASE SUBUNIT 1"/>
    <property type="match status" value="1"/>
</dbReference>
<evidence type="ECO:0000256" key="9">
    <source>
        <dbReference type="ARBA" id="ARBA00022824"/>
    </source>
</evidence>
<keyword evidence="8 12" id="KW-0732">Signal</keyword>
<dbReference type="GO" id="GO:0016746">
    <property type="term" value="F:acyltransferase activity"/>
    <property type="evidence" value="ECO:0007669"/>
    <property type="project" value="InterPro"/>
</dbReference>
<evidence type="ECO:0000256" key="12">
    <source>
        <dbReference type="RuleBase" id="RU361143"/>
    </source>
</evidence>
<proteinExistence type="inferred from homology"/>
<organism evidence="14 15">
    <name type="scientific">Globodera rostochiensis</name>
    <name type="common">Golden nematode worm</name>
    <name type="synonym">Heterodera rostochiensis</name>
    <dbReference type="NCBI Taxonomy" id="31243"/>
    <lineage>
        <taxon>Eukaryota</taxon>
        <taxon>Metazoa</taxon>
        <taxon>Ecdysozoa</taxon>
        <taxon>Nematoda</taxon>
        <taxon>Chromadorea</taxon>
        <taxon>Rhabditida</taxon>
        <taxon>Tylenchina</taxon>
        <taxon>Tylenchomorpha</taxon>
        <taxon>Tylenchoidea</taxon>
        <taxon>Heteroderidae</taxon>
        <taxon>Heteroderinae</taxon>
        <taxon>Globodera</taxon>
    </lineage>
</organism>
<name>A0A914I7P9_GLORO</name>
<dbReference type="SUPFAM" id="SSF52777">
    <property type="entry name" value="CoA-dependent acyltransferases"/>
    <property type="match status" value="1"/>
</dbReference>
<dbReference type="Pfam" id="PF02817">
    <property type="entry name" value="E3_binding"/>
    <property type="match status" value="1"/>
</dbReference>
<comment type="similarity">
    <text evidence="5 12">Belongs to the OST1 family.</text>
</comment>
<evidence type="ECO:0000313" key="14">
    <source>
        <dbReference type="Proteomes" id="UP000887572"/>
    </source>
</evidence>
<evidence type="ECO:0000256" key="3">
    <source>
        <dbReference type="ARBA" id="ARBA00004922"/>
    </source>
</evidence>
<dbReference type="InterPro" id="IPR036625">
    <property type="entry name" value="E3-bd_dom_sf"/>
</dbReference>
<dbReference type="InterPro" id="IPR007676">
    <property type="entry name" value="Ribophorin_I"/>
</dbReference>
<evidence type="ECO:0000256" key="4">
    <source>
        <dbReference type="ARBA" id="ARBA00007317"/>
    </source>
</evidence>
<dbReference type="Pfam" id="PF00198">
    <property type="entry name" value="2-oxoacid_dh"/>
    <property type="match status" value="1"/>
</dbReference>
<dbReference type="InterPro" id="IPR023213">
    <property type="entry name" value="CAT-like_dom_sf"/>
</dbReference>
<evidence type="ECO:0000256" key="7">
    <source>
        <dbReference type="ARBA" id="ARBA00022692"/>
    </source>
</evidence>
<dbReference type="PANTHER" id="PTHR21049">
    <property type="entry name" value="RIBOPHORIN I"/>
    <property type="match status" value="1"/>
</dbReference>
<dbReference type="WBParaSite" id="Gr19_v10_g7680.t2">
    <property type="protein sequence ID" value="Gr19_v10_g7680.t2"/>
    <property type="gene ID" value="Gr19_v10_g7680"/>
</dbReference>
<evidence type="ECO:0000256" key="5">
    <source>
        <dbReference type="ARBA" id="ARBA00008905"/>
    </source>
</evidence>
<dbReference type="SUPFAM" id="SSF47005">
    <property type="entry name" value="Peripheral subunit-binding domain of 2-oxo acid dehydrogenase complex"/>
    <property type="match status" value="1"/>
</dbReference>
<evidence type="ECO:0000256" key="8">
    <source>
        <dbReference type="ARBA" id="ARBA00022729"/>
    </source>
</evidence>
<dbReference type="Proteomes" id="UP000887572">
    <property type="component" value="Unplaced"/>
</dbReference>
<keyword evidence="14" id="KW-1185">Reference proteome</keyword>
<evidence type="ECO:0000256" key="6">
    <source>
        <dbReference type="ARBA" id="ARBA00017611"/>
    </source>
</evidence>
<feature type="chain" id="PRO_5038166509" description="Dolichyl-diphosphooligosaccharide--protein glycosyltransferase subunit 1" evidence="12">
    <location>
        <begin position="25"/>
        <end position="873"/>
    </location>
</feature>
<comment type="subunit">
    <text evidence="12">Component of the oligosaccharyltransferase (OST) complex.</text>
</comment>